<dbReference type="InterPro" id="IPR043765">
    <property type="entry name" value="DUF5711"/>
</dbReference>
<gene>
    <name evidence="1" type="ordered locus">Amet_4783</name>
</gene>
<dbReference type="EMBL" id="CP000724">
    <property type="protein sequence ID" value="ABR50849.1"/>
    <property type="molecule type" value="Genomic_DNA"/>
</dbReference>
<dbReference type="Proteomes" id="UP000001572">
    <property type="component" value="Chromosome"/>
</dbReference>
<organism evidence="1 2">
    <name type="scientific">Alkaliphilus metalliredigens (strain QYMF)</name>
    <dbReference type="NCBI Taxonomy" id="293826"/>
    <lineage>
        <taxon>Bacteria</taxon>
        <taxon>Bacillati</taxon>
        <taxon>Bacillota</taxon>
        <taxon>Clostridia</taxon>
        <taxon>Peptostreptococcales</taxon>
        <taxon>Natronincolaceae</taxon>
        <taxon>Alkaliphilus</taxon>
    </lineage>
</organism>
<dbReference type="AlphaFoldDB" id="A6TXD1"/>
<keyword evidence="2" id="KW-1185">Reference proteome</keyword>
<dbReference type="STRING" id="293826.Amet_4783"/>
<sequence>MIREKKKIMIGIGLVLVLIIMNPKIMDFVQGDKMRDKDAFTISKEIETPHSSLIQYNKLDKGIIKYLDGILFYYNTEGQQQWGINLGISNPLFKTSKNFAYAVEGNRRRLIKVDKDGEIMYNRILEKPLFNLEVGEEDYVIIQHLSEGNLEYVTIIDEIGNKAGEVTISEGKILNTAISEKHDRVAISTIDVNAEGIESTVLIYDLQGNLKELEKFPDEIILSLFYGIEGQLIVVQEDRVLGIEEKKARQWSQDINNMKIIEAESGGRIVFYEKQEKGGLIHTGARDRIRFLSYDGKWMGEAVLKETINGINLSENQVVLHSPRSIYLMDTQGESVKEYSYGSDINQAFLLSSNRIAVITKEKISFIELVER</sequence>
<name>A6TXD1_ALKMQ</name>
<protein>
    <submittedName>
        <fullName evidence="1">Uncharacterized protein</fullName>
    </submittedName>
</protein>
<dbReference type="KEGG" id="amt:Amet_4783"/>
<evidence type="ECO:0000313" key="1">
    <source>
        <dbReference type="EMBL" id="ABR50849.1"/>
    </source>
</evidence>
<evidence type="ECO:0000313" key="2">
    <source>
        <dbReference type="Proteomes" id="UP000001572"/>
    </source>
</evidence>
<reference evidence="2" key="1">
    <citation type="journal article" date="2016" name="Genome Announc.">
        <title>Complete genome sequence of Alkaliphilus metalliredigens strain QYMF, an alkaliphilic and metal-reducing bacterium isolated from borax-contaminated leachate ponds.</title>
        <authorList>
            <person name="Hwang C."/>
            <person name="Copeland A."/>
            <person name="Lucas S."/>
            <person name="Lapidus A."/>
            <person name="Barry K."/>
            <person name="Detter J.C."/>
            <person name="Glavina Del Rio T."/>
            <person name="Hammon N."/>
            <person name="Israni S."/>
            <person name="Dalin E."/>
            <person name="Tice H."/>
            <person name="Pitluck S."/>
            <person name="Chertkov O."/>
            <person name="Brettin T."/>
            <person name="Bruce D."/>
            <person name="Han C."/>
            <person name="Schmutz J."/>
            <person name="Larimer F."/>
            <person name="Land M.L."/>
            <person name="Hauser L."/>
            <person name="Kyrpides N."/>
            <person name="Mikhailova N."/>
            <person name="Ye Q."/>
            <person name="Zhou J."/>
            <person name="Richardson P."/>
            <person name="Fields M.W."/>
        </authorList>
    </citation>
    <scope>NUCLEOTIDE SEQUENCE [LARGE SCALE GENOMIC DNA]</scope>
    <source>
        <strain evidence="2">QYMF</strain>
    </source>
</reference>
<dbReference type="HOGENOM" id="CLU_737011_0_0_9"/>
<dbReference type="RefSeq" id="WP_012065734.1">
    <property type="nucleotide sequence ID" value="NC_009633.1"/>
</dbReference>
<dbReference type="eggNOG" id="ENOG5030G9J">
    <property type="taxonomic scope" value="Bacteria"/>
</dbReference>
<proteinExistence type="predicted"/>
<dbReference type="Pfam" id="PF18975">
    <property type="entry name" value="DUF5711"/>
    <property type="match status" value="1"/>
</dbReference>
<accession>A6TXD1</accession>
<dbReference type="OrthoDB" id="1950859at2"/>